<evidence type="ECO:0000313" key="3">
    <source>
        <dbReference type="Proteomes" id="UP000799438"/>
    </source>
</evidence>
<evidence type="ECO:0000313" key="2">
    <source>
        <dbReference type="EMBL" id="KAF2136441.1"/>
    </source>
</evidence>
<dbReference type="RefSeq" id="XP_033392159.1">
    <property type="nucleotide sequence ID" value="XM_033539439.1"/>
</dbReference>
<feature type="domain" description="Heterokaryon incompatibility" evidence="1">
    <location>
        <begin position="81"/>
        <end position="227"/>
    </location>
</feature>
<reference evidence="2" key="1">
    <citation type="journal article" date="2020" name="Stud. Mycol.">
        <title>101 Dothideomycetes genomes: a test case for predicting lifestyles and emergence of pathogens.</title>
        <authorList>
            <person name="Haridas S."/>
            <person name="Albert R."/>
            <person name="Binder M."/>
            <person name="Bloem J."/>
            <person name="Labutti K."/>
            <person name="Salamov A."/>
            <person name="Andreopoulos B."/>
            <person name="Baker S."/>
            <person name="Barry K."/>
            <person name="Bills G."/>
            <person name="Bluhm B."/>
            <person name="Cannon C."/>
            <person name="Castanera R."/>
            <person name="Culley D."/>
            <person name="Daum C."/>
            <person name="Ezra D."/>
            <person name="Gonzalez J."/>
            <person name="Henrissat B."/>
            <person name="Kuo A."/>
            <person name="Liang C."/>
            <person name="Lipzen A."/>
            <person name="Lutzoni F."/>
            <person name="Magnuson J."/>
            <person name="Mondo S."/>
            <person name="Nolan M."/>
            <person name="Ohm R."/>
            <person name="Pangilinan J."/>
            <person name="Park H.-J."/>
            <person name="Ramirez L."/>
            <person name="Alfaro M."/>
            <person name="Sun H."/>
            <person name="Tritt A."/>
            <person name="Yoshinaga Y."/>
            <person name="Zwiers L.-H."/>
            <person name="Turgeon B."/>
            <person name="Goodwin S."/>
            <person name="Spatafora J."/>
            <person name="Crous P."/>
            <person name="Grigoriev I."/>
        </authorList>
    </citation>
    <scope>NUCLEOTIDE SEQUENCE</scope>
    <source>
        <strain evidence="2">CBS 121167</strain>
    </source>
</reference>
<name>A0A6A6B134_9PEZI</name>
<dbReference type="InterPro" id="IPR052895">
    <property type="entry name" value="HetReg/Transcr_Mod"/>
</dbReference>
<keyword evidence="3" id="KW-1185">Reference proteome</keyword>
<proteinExistence type="predicted"/>
<feature type="non-terminal residue" evidence="2">
    <location>
        <position position="361"/>
    </location>
</feature>
<dbReference type="EMBL" id="ML995521">
    <property type="protein sequence ID" value="KAF2136441.1"/>
    <property type="molecule type" value="Genomic_DNA"/>
</dbReference>
<sequence>MCESCGKPLTDFDAVNRIVVNRTSEQICPKPLSSSIGDKDIYRYHQLEEDQIRLIALHPAEFHAELHCTIVRVSLNNLPPFEAVSYTWANQSGDSTSQGHVLLGRARKSLPVTVNCEAVLRRLRLPNMNRLLWIDAICINQTSKFTQERNHQVALMSRIYREAHTVLVYLGESTQSSNRLFEYLAMDEKQMRGLRSLRNDTMPSGICNDLSLLLRRPWFSRIWVLQEAAVARRCNFICGTVFLDYNHLFLAVSWLLKSSPGSSKPCIFDLRNEHTINETLWDVLQSSQSCLCSEPQDRIYALRGIVRDIRSDELLPDYTKSAEEVFVDVAKHLVRTYRSPNVLFLRTHRLRTPFPSWVPDF</sequence>
<dbReference type="GeneID" id="54296935"/>
<accession>A0A6A6B134</accession>
<dbReference type="AlphaFoldDB" id="A0A6A6B134"/>
<gene>
    <name evidence="2" type="ORF">K452DRAFT_279995</name>
</gene>
<dbReference type="Proteomes" id="UP000799438">
    <property type="component" value="Unassembled WGS sequence"/>
</dbReference>
<evidence type="ECO:0000259" key="1">
    <source>
        <dbReference type="Pfam" id="PF06985"/>
    </source>
</evidence>
<dbReference type="PANTHER" id="PTHR24148">
    <property type="entry name" value="ANKYRIN REPEAT DOMAIN-CONTAINING PROTEIN 39 HOMOLOG-RELATED"/>
    <property type="match status" value="1"/>
</dbReference>
<organism evidence="2 3">
    <name type="scientific">Aplosporella prunicola CBS 121167</name>
    <dbReference type="NCBI Taxonomy" id="1176127"/>
    <lineage>
        <taxon>Eukaryota</taxon>
        <taxon>Fungi</taxon>
        <taxon>Dikarya</taxon>
        <taxon>Ascomycota</taxon>
        <taxon>Pezizomycotina</taxon>
        <taxon>Dothideomycetes</taxon>
        <taxon>Dothideomycetes incertae sedis</taxon>
        <taxon>Botryosphaeriales</taxon>
        <taxon>Aplosporellaceae</taxon>
        <taxon>Aplosporella</taxon>
    </lineage>
</organism>
<dbReference type="PANTHER" id="PTHR24148:SF64">
    <property type="entry name" value="HETEROKARYON INCOMPATIBILITY DOMAIN-CONTAINING PROTEIN"/>
    <property type="match status" value="1"/>
</dbReference>
<protein>
    <recommendedName>
        <fullName evidence="1">Heterokaryon incompatibility domain-containing protein</fullName>
    </recommendedName>
</protein>
<dbReference type="InterPro" id="IPR010730">
    <property type="entry name" value="HET"/>
</dbReference>
<dbReference type="OrthoDB" id="2157530at2759"/>
<dbReference type="Pfam" id="PF06985">
    <property type="entry name" value="HET"/>
    <property type="match status" value="1"/>
</dbReference>